<evidence type="ECO:0000313" key="2">
    <source>
        <dbReference type="EMBL" id="KAK0583745.1"/>
    </source>
</evidence>
<dbReference type="Proteomes" id="UP001168877">
    <property type="component" value="Unassembled WGS sequence"/>
</dbReference>
<reference evidence="2" key="2">
    <citation type="submission" date="2023-06" db="EMBL/GenBank/DDBJ databases">
        <authorList>
            <person name="Swenson N.G."/>
            <person name="Wegrzyn J.L."/>
            <person name="Mcevoy S.L."/>
        </authorList>
    </citation>
    <scope>NUCLEOTIDE SEQUENCE</scope>
    <source>
        <strain evidence="2">NS2018</strain>
        <tissue evidence="2">Leaf</tissue>
    </source>
</reference>
<protein>
    <submittedName>
        <fullName evidence="2">Uncharacterized protein</fullName>
    </submittedName>
</protein>
<feature type="compositionally biased region" description="Basic residues" evidence="1">
    <location>
        <begin position="43"/>
        <end position="54"/>
    </location>
</feature>
<organism evidence="2 3">
    <name type="scientific">Acer saccharum</name>
    <name type="common">Sugar maple</name>
    <dbReference type="NCBI Taxonomy" id="4024"/>
    <lineage>
        <taxon>Eukaryota</taxon>
        <taxon>Viridiplantae</taxon>
        <taxon>Streptophyta</taxon>
        <taxon>Embryophyta</taxon>
        <taxon>Tracheophyta</taxon>
        <taxon>Spermatophyta</taxon>
        <taxon>Magnoliopsida</taxon>
        <taxon>eudicotyledons</taxon>
        <taxon>Gunneridae</taxon>
        <taxon>Pentapetalae</taxon>
        <taxon>rosids</taxon>
        <taxon>malvids</taxon>
        <taxon>Sapindales</taxon>
        <taxon>Sapindaceae</taxon>
        <taxon>Hippocastanoideae</taxon>
        <taxon>Acereae</taxon>
        <taxon>Acer</taxon>
    </lineage>
</organism>
<feature type="region of interest" description="Disordered" evidence="1">
    <location>
        <begin position="30"/>
        <end position="67"/>
    </location>
</feature>
<gene>
    <name evidence="2" type="ORF">LWI29_002431</name>
</gene>
<keyword evidence="3" id="KW-1185">Reference proteome</keyword>
<proteinExistence type="predicted"/>
<accession>A0AA39S261</accession>
<comment type="caution">
    <text evidence="2">The sequence shown here is derived from an EMBL/GenBank/DDBJ whole genome shotgun (WGS) entry which is preliminary data.</text>
</comment>
<name>A0AA39S261_ACESA</name>
<evidence type="ECO:0000256" key="1">
    <source>
        <dbReference type="SAM" id="MobiDB-lite"/>
    </source>
</evidence>
<sequence length="67" mass="7738">MAKPKSILKYLDPISAFGLNFLLKELSPNTQIGGEREREGAGKRKKRKKNKKEKRGYQIPLSFQDNF</sequence>
<reference evidence="2" key="1">
    <citation type="journal article" date="2022" name="Plant J.">
        <title>Strategies of tolerance reflected in two North American maple genomes.</title>
        <authorList>
            <person name="McEvoy S.L."/>
            <person name="Sezen U.U."/>
            <person name="Trouern-Trend A."/>
            <person name="McMahon S.M."/>
            <person name="Schaberg P.G."/>
            <person name="Yang J."/>
            <person name="Wegrzyn J.L."/>
            <person name="Swenson N.G."/>
        </authorList>
    </citation>
    <scope>NUCLEOTIDE SEQUENCE</scope>
    <source>
        <strain evidence="2">NS2018</strain>
    </source>
</reference>
<evidence type="ECO:0000313" key="3">
    <source>
        <dbReference type="Proteomes" id="UP001168877"/>
    </source>
</evidence>
<dbReference type="EMBL" id="JAUESC010000383">
    <property type="protein sequence ID" value="KAK0583745.1"/>
    <property type="molecule type" value="Genomic_DNA"/>
</dbReference>
<dbReference type="AlphaFoldDB" id="A0AA39S261"/>